<keyword evidence="7 11" id="KW-0210">Decarboxylase</keyword>
<keyword evidence="9 11" id="KW-0627">Porphyrin biosynthesis</keyword>
<feature type="compositionally biased region" description="Acidic residues" evidence="13">
    <location>
        <begin position="699"/>
        <end position="727"/>
    </location>
</feature>
<evidence type="ECO:0000256" key="8">
    <source>
        <dbReference type="ARBA" id="ARBA00023239"/>
    </source>
</evidence>
<evidence type="ECO:0000259" key="14">
    <source>
        <dbReference type="PROSITE" id="PS00906"/>
    </source>
</evidence>
<dbReference type="PROSITE" id="PS00906">
    <property type="entry name" value="UROD_1"/>
    <property type="match status" value="1"/>
</dbReference>
<feature type="domain" description="Uroporphyrinogen decarboxylase (URO-D)" evidence="15">
    <location>
        <begin position="1266"/>
        <end position="1283"/>
    </location>
</feature>
<dbReference type="EMBL" id="CAMXCT020006650">
    <property type="protein sequence ID" value="CAL1171058.1"/>
    <property type="molecule type" value="Genomic_DNA"/>
</dbReference>
<dbReference type="InterPro" id="IPR038071">
    <property type="entry name" value="UROD/MetE-like_sf"/>
</dbReference>
<evidence type="ECO:0000256" key="7">
    <source>
        <dbReference type="ARBA" id="ARBA00022793"/>
    </source>
</evidence>
<feature type="compositionally biased region" description="Basic and acidic residues" evidence="13">
    <location>
        <begin position="992"/>
        <end position="1011"/>
    </location>
</feature>
<comment type="catalytic activity">
    <reaction evidence="10 11">
        <text>uroporphyrinogen III + 4 H(+) = coproporphyrinogen III + 4 CO2</text>
        <dbReference type="Rhea" id="RHEA:19865"/>
        <dbReference type="ChEBI" id="CHEBI:15378"/>
        <dbReference type="ChEBI" id="CHEBI:16526"/>
        <dbReference type="ChEBI" id="CHEBI:57308"/>
        <dbReference type="ChEBI" id="CHEBI:57309"/>
        <dbReference type="EC" id="4.1.1.37"/>
    </reaction>
</comment>
<dbReference type="PANTHER" id="PTHR21091">
    <property type="entry name" value="METHYLTETRAHYDROFOLATE:HOMOCYSTEINE METHYLTRANSFERASE RELATED"/>
    <property type="match status" value="1"/>
</dbReference>
<comment type="similarity">
    <text evidence="4 12">Belongs to the uroporphyrinogen decarboxylase family.</text>
</comment>
<evidence type="ECO:0000256" key="10">
    <source>
        <dbReference type="ARBA" id="ARBA00048033"/>
    </source>
</evidence>
<evidence type="ECO:0000256" key="4">
    <source>
        <dbReference type="ARBA" id="ARBA00009935"/>
    </source>
</evidence>
<dbReference type="EC" id="4.1.1.37" evidence="6 11"/>
<feature type="compositionally biased region" description="Low complexity" evidence="13">
    <location>
        <begin position="1055"/>
        <end position="1077"/>
    </location>
</feature>
<feature type="compositionally biased region" description="Low complexity" evidence="13">
    <location>
        <begin position="1096"/>
        <end position="1105"/>
    </location>
</feature>
<evidence type="ECO:0000256" key="6">
    <source>
        <dbReference type="ARBA" id="ARBA00012288"/>
    </source>
</evidence>
<evidence type="ECO:0000256" key="9">
    <source>
        <dbReference type="ARBA" id="ARBA00023244"/>
    </source>
</evidence>
<dbReference type="GO" id="GO:0004853">
    <property type="term" value="F:uroporphyrinogen decarboxylase activity"/>
    <property type="evidence" value="ECO:0007669"/>
    <property type="project" value="UniProtKB-EC"/>
</dbReference>
<evidence type="ECO:0000256" key="2">
    <source>
        <dbReference type="ARBA" id="ARBA00004229"/>
    </source>
</evidence>
<evidence type="ECO:0000256" key="1">
    <source>
        <dbReference type="ARBA" id="ARBA00002448"/>
    </source>
</evidence>
<evidence type="ECO:0000313" key="18">
    <source>
        <dbReference type="Proteomes" id="UP001152797"/>
    </source>
</evidence>
<comment type="subcellular location">
    <subcellularLocation>
        <location evidence="2">Plastid</location>
        <location evidence="2">Chloroplast</location>
    </subcellularLocation>
</comment>
<comment type="function">
    <text evidence="1">Catalyzes the decarboxylation of four acetate groups of uroporphyrinogen-III to yield coproporphyrinogen-III.</text>
</comment>
<dbReference type="GO" id="GO:0006779">
    <property type="term" value="P:porphyrin-containing compound biosynthetic process"/>
    <property type="evidence" value="ECO:0007669"/>
    <property type="project" value="UniProtKB-KW"/>
</dbReference>
<dbReference type="Pfam" id="PF01208">
    <property type="entry name" value="URO-D"/>
    <property type="match status" value="1"/>
</dbReference>
<keyword evidence="18" id="KW-1185">Reference proteome</keyword>
<dbReference type="PROSITE" id="PS00907">
    <property type="entry name" value="UROD_2"/>
    <property type="match status" value="1"/>
</dbReference>
<dbReference type="NCBIfam" id="TIGR01464">
    <property type="entry name" value="hemE"/>
    <property type="match status" value="1"/>
</dbReference>
<evidence type="ECO:0000256" key="13">
    <source>
        <dbReference type="SAM" id="MobiDB-lite"/>
    </source>
</evidence>
<dbReference type="SUPFAM" id="SSF51726">
    <property type="entry name" value="UROD/MetE-like"/>
    <property type="match status" value="1"/>
</dbReference>
<dbReference type="FunFam" id="3.20.20.210:FF:000006">
    <property type="entry name" value="Uroporphyrinogen decarboxylase"/>
    <property type="match status" value="1"/>
</dbReference>
<feature type="compositionally biased region" description="Basic and acidic residues" evidence="13">
    <location>
        <begin position="671"/>
        <end position="684"/>
    </location>
</feature>
<evidence type="ECO:0000313" key="17">
    <source>
        <dbReference type="EMBL" id="CAL4804995.1"/>
    </source>
</evidence>
<evidence type="ECO:0000256" key="11">
    <source>
        <dbReference type="RuleBase" id="RU000554"/>
    </source>
</evidence>
<feature type="region of interest" description="Disordered" evidence="13">
    <location>
        <begin position="654"/>
        <end position="745"/>
    </location>
</feature>
<sequence>MTEVKQHLFVQRILFIHDLTKRKAGKAQTLKVSPSTWELEADVACLAGHIFHHMQTYRDPENLIVFDASTIPTAMNHFVEADYHEELKAINDLRDPQFKVEHTKLWLDNLPTAAKPMTDAHLQQADGKIQKLVLDQSKIQFQADSLSLARDASQLASLHAEEVQCERSMRMAKVAHLKQENQIGNSHGGSVIVWLDYSKYGTVTNADLNNTVTIVQQVLTELPEKACCFVIAPLMASDRRSGRIEDKLDAKGLNSQAVYLRFDKPPNSKKVALSYQAWIVTASGPCRFTDSLLYQDRATRDLLGWVPESQYHVPTTQNSLPHASEGMRALSECQEKAQLLTGTGLCKVVLEALISGACDPGEHVGVLNLSPYDACLEKVCLGWSLDHVGQRMTCVSMSTDVDVATYCEKLVALYLFELDMDKYPLKMATLSRDDSKKGWDKYKITLSNEIRAKYVDDPIHAPLWKDLILDFDKKFCGNAPTISDAVVLHEEEEGPPAKVRFEGEPEELSELLDLYIVVCHQEVDIDNTEFVIAHGKSTFVKPDKVAKLQRENTTGGLDLYAGEQPWCPSVPVRSPPSSANKGPLPKSAGVKVDETTLPMVSHSVSKDKLDKALTAEQVGKLKGAVASTLTDVNKGRKNVKNDQTKGPKKALLERKKSTANLDTTGLGDPKLNLDKEAEKEKLAEDLDSEETLSLPGLPDQDDDDAEEAQEEEGQGQEEEEEEEDGESGDGHPKGEDTNQEPNKDDNLRAKYWEVVHAAQKEIKRKNPEMSNREVLKRARASWLEHPLRLHAMKQMSASELSKRRLKRSKKQVVLEIQAESSKQCNDAEPCSMRQLLHEMEEQGICDVKVRCHSCVRPGDAAGAGDDCFRISPNSTVDIFSYTPSLSNMKFSTVLENSPVLDRWWRVAFMKAEKELTPRILALLKQRHVRKPIYFLREKVSMRANTCLRLVYLETRAEIQASVPAGASMSGAQLIPDVRGDEAMSWEAEMDPPAEHPLLRREPASQHGDERAQWMPAGSLRQYMNNLEPIIRNSSASSSPQNAGSNGSEAIGWQDGRMAGAPAASASAPSRPRGSTWRPATLAPAVLAAATALARARAPRRQGACRAEAKKSLGTRTTPDPTDLLLRVAKGEVGDHTPVWLMRQAGRYMREFRAYSERYPFRQRSETPSMAKELSLQCWRQYGMDGVIVFSDILTPLPAMGIEFDVIRGRGPIVLGDLARTLKDRLQEGPDSIRAVESSKDFHESHDFLHKTLKTLRSETEGKCSLLGFVGAPWTLAAYAVEAGSTKEAAIFKKWMYGKPEVVDEFLHRMTVTISNYAIYQVESGAQCIQIFESWAHCLTPELWKRFAAPCAIQVAERLRKACPDVPIIYFANGGSPYFSEQVETLAGHIDVIGVDAHMRMEQAAEIIDRLGAGRGSSSPLILQGNVDPYVLRYGDEDTIRQAVRQTIDAAGGAGRHILNLGHGVLQGTPEENVLYFVEEAQTYSGSH</sequence>
<organism evidence="16">
    <name type="scientific">Cladocopium goreaui</name>
    <dbReference type="NCBI Taxonomy" id="2562237"/>
    <lineage>
        <taxon>Eukaryota</taxon>
        <taxon>Sar</taxon>
        <taxon>Alveolata</taxon>
        <taxon>Dinophyceae</taxon>
        <taxon>Suessiales</taxon>
        <taxon>Symbiodiniaceae</taxon>
        <taxon>Cladocopium</taxon>
    </lineage>
</organism>
<gene>
    <name evidence="16" type="ORF">C1SCF055_LOCUS42307</name>
</gene>
<evidence type="ECO:0000256" key="5">
    <source>
        <dbReference type="ARBA" id="ARBA00011738"/>
    </source>
</evidence>
<keyword evidence="8 11" id="KW-0456">Lyase</keyword>
<reference evidence="17 18" key="2">
    <citation type="submission" date="2024-05" db="EMBL/GenBank/DDBJ databases">
        <authorList>
            <person name="Chen Y."/>
            <person name="Shah S."/>
            <person name="Dougan E. K."/>
            <person name="Thang M."/>
            <person name="Chan C."/>
        </authorList>
    </citation>
    <scope>NUCLEOTIDE SEQUENCE [LARGE SCALE GENOMIC DNA]</scope>
</reference>
<protein>
    <recommendedName>
        <fullName evidence="6 11">Uroporphyrinogen decarboxylase</fullName>
        <ecNumber evidence="6 11">4.1.1.37</ecNumber>
    </recommendedName>
</protein>
<dbReference type="Proteomes" id="UP001152797">
    <property type="component" value="Unassembled WGS sequence"/>
</dbReference>
<name>A0A9P1GMQ0_9DINO</name>
<dbReference type="Gene3D" id="3.20.20.210">
    <property type="match status" value="1"/>
</dbReference>
<evidence type="ECO:0000313" key="16">
    <source>
        <dbReference type="EMBL" id="CAI4017683.1"/>
    </source>
</evidence>
<feature type="region of interest" description="Disordered" evidence="13">
    <location>
        <begin position="991"/>
        <end position="1012"/>
    </location>
</feature>
<dbReference type="CDD" id="cd00717">
    <property type="entry name" value="URO-D"/>
    <property type="match status" value="1"/>
</dbReference>
<feature type="compositionally biased region" description="Low complexity" evidence="13">
    <location>
        <begin position="1032"/>
        <end position="1047"/>
    </location>
</feature>
<proteinExistence type="inferred from homology"/>
<evidence type="ECO:0000259" key="15">
    <source>
        <dbReference type="PROSITE" id="PS00907"/>
    </source>
</evidence>
<dbReference type="GO" id="GO:0009507">
    <property type="term" value="C:chloroplast"/>
    <property type="evidence" value="ECO:0007669"/>
    <property type="project" value="UniProtKB-SubCell"/>
</dbReference>
<evidence type="ECO:0000256" key="12">
    <source>
        <dbReference type="RuleBase" id="RU004169"/>
    </source>
</evidence>
<dbReference type="EMBL" id="CAMXCT010006650">
    <property type="protein sequence ID" value="CAI4017683.1"/>
    <property type="molecule type" value="Genomic_DNA"/>
</dbReference>
<feature type="domain" description="Uroporphyrinogen decarboxylase (URO-D)" evidence="14">
    <location>
        <begin position="1137"/>
        <end position="1146"/>
    </location>
</feature>
<dbReference type="PANTHER" id="PTHR21091:SF174">
    <property type="entry name" value="UROPORPHYRINOGEN DECARBOXYLASE"/>
    <property type="match status" value="1"/>
</dbReference>
<dbReference type="InterPro" id="IPR000257">
    <property type="entry name" value="Uroporphyrinogen_deCOase"/>
</dbReference>
<evidence type="ECO:0000256" key="3">
    <source>
        <dbReference type="ARBA" id="ARBA00004804"/>
    </source>
</evidence>
<reference evidence="16" key="1">
    <citation type="submission" date="2022-10" db="EMBL/GenBank/DDBJ databases">
        <authorList>
            <person name="Chen Y."/>
            <person name="Dougan E. K."/>
            <person name="Chan C."/>
            <person name="Rhodes N."/>
            <person name="Thang M."/>
        </authorList>
    </citation>
    <scope>NUCLEOTIDE SEQUENCE</scope>
</reference>
<feature type="region of interest" description="Disordered" evidence="13">
    <location>
        <begin position="1096"/>
        <end position="1121"/>
    </location>
</feature>
<feature type="compositionally biased region" description="Basic and acidic residues" evidence="13">
    <location>
        <begin position="728"/>
        <end position="745"/>
    </location>
</feature>
<dbReference type="EMBL" id="CAMXCT030006650">
    <property type="protein sequence ID" value="CAL4804995.1"/>
    <property type="molecule type" value="Genomic_DNA"/>
</dbReference>
<dbReference type="InterPro" id="IPR006361">
    <property type="entry name" value="Uroporphyrinogen_deCO2ase_HemE"/>
</dbReference>
<comment type="pathway">
    <text evidence="3 11">Porphyrin-containing compound metabolism; protoporphyrin-IX biosynthesis; coproporphyrinogen-III from 5-aminolevulinate: step 4/4.</text>
</comment>
<dbReference type="OrthoDB" id="339900at2759"/>
<comment type="caution">
    <text evidence="16">The sequence shown here is derived from an EMBL/GenBank/DDBJ whole genome shotgun (WGS) entry which is preliminary data.</text>
</comment>
<accession>A0A9P1GMQ0</accession>
<comment type="subunit">
    <text evidence="5">Homodimer.</text>
</comment>
<feature type="region of interest" description="Disordered" evidence="13">
    <location>
        <begin position="1031"/>
        <end position="1077"/>
    </location>
</feature>